<keyword evidence="1 2" id="KW-0732">Signal</keyword>
<dbReference type="OrthoDB" id="7605161at2"/>
<dbReference type="Proteomes" id="UP000316343">
    <property type="component" value="Unassembled WGS sequence"/>
</dbReference>
<proteinExistence type="predicted"/>
<dbReference type="SUPFAM" id="SSF56925">
    <property type="entry name" value="OMPA-like"/>
    <property type="match status" value="1"/>
</dbReference>
<feature type="signal peptide" evidence="2">
    <location>
        <begin position="1"/>
        <end position="26"/>
    </location>
</feature>
<dbReference type="InterPro" id="IPR027385">
    <property type="entry name" value="Beta-barrel_OMP"/>
</dbReference>
<evidence type="ECO:0000256" key="2">
    <source>
        <dbReference type="SAM" id="SignalP"/>
    </source>
</evidence>
<dbReference type="InterPro" id="IPR011250">
    <property type="entry name" value="OMP/PagP_B-barrel"/>
</dbReference>
<accession>A0A547P8Z7</accession>
<gene>
    <name evidence="4" type="ORF">FGU71_01225</name>
</gene>
<dbReference type="Pfam" id="PF13505">
    <property type="entry name" value="OMP_b-brl"/>
    <property type="match status" value="1"/>
</dbReference>
<dbReference type="Gene3D" id="2.40.160.20">
    <property type="match status" value="1"/>
</dbReference>
<feature type="chain" id="PRO_5021781064" description="Outer membrane protein beta-barrel domain-containing protein" evidence="2">
    <location>
        <begin position="27"/>
        <end position="256"/>
    </location>
</feature>
<reference evidence="4 5" key="1">
    <citation type="submission" date="2019-06" db="EMBL/GenBank/DDBJ databases">
        <title>Erythrobacter insulae sp. nov., isolated from a tidal flat.</title>
        <authorList>
            <person name="Yoon J.-H."/>
        </authorList>
    </citation>
    <scope>NUCLEOTIDE SEQUENCE [LARGE SCALE GENOMIC DNA]</scope>
    <source>
        <strain evidence="4 5">JBTF-M21</strain>
    </source>
</reference>
<evidence type="ECO:0000256" key="1">
    <source>
        <dbReference type="ARBA" id="ARBA00022729"/>
    </source>
</evidence>
<comment type="caution">
    <text evidence="4">The sequence shown here is derived from an EMBL/GenBank/DDBJ whole genome shotgun (WGS) entry which is preliminary data.</text>
</comment>
<dbReference type="AlphaFoldDB" id="A0A547P8Z7"/>
<sequence length="256" mass="26886">MPAYFRAPANLLILGFVAAMPAAAMAQDEDKGSDAGFFVAVKAGVTSPTDATFDGVQAPEAPSPGSAGAPAIVDVEFDDDFTFAGAIGYRFGTRFLGIFQPSIELEYSNASADVSGGALNGGNQTFAGDADINTFTLNYRSEIRWSDTQTVVPFTGGGIGIADVDLNAVYFPNNGIATAPTFAATGSDSGLVLHSNVGLGFKLTDTIELETSIRYQRVSGLDFERRFIAGGNDAFNADLEGRYETVSGFAGVRYRF</sequence>
<organism evidence="4 5">
    <name type="scientific">Erythrobacter insulae</name>
    <dbReference type="NCBI Taxonomy" id="2584124"/>
    <lineage>
        <taxon>Bacteria</taxon>
        <taxon>Pseudomonadati</taxon>
        <taxon>Pseudomonadota</taxon>
        <taxon>Alphaproteobacteria</taxon>
        <taxon>Sphingomonadales</taxon>
        <taxon>Erythrobacteraceae</taxon>
        <taxon>Erythrobacter/Porphyrobacter group</taxon>
        <taxon>Erythrobacter</taxon>
    </lineage>
</organism>
<name>A0A547P8Z7_9SPHN</name>
<dbReference type="RefSeq" id="WP_142786882.1">
    <property type="nucleotide sequence ID" value="NZ_VHJK01000001.1"/>
</dbReference>
<feature type="domain" description="Outer membrane protein beta-barrel" evidence="3">
    <location>
        <begin position="14"/>
        <end position="218"/>
    </location>
</feature>
<evidence type="ECO:0000313" key="4">
    <source>
        <dbReference type="EMBL" id="TRD10620.1"/>
    </source>
</evidence>
<keyword evidence="5" id="KW-1185">Reference proteome</keyword>
<evidence type="ECO:0000259" key="3">
    <source>
        <dbReference type="Pfam" id="PF13505"/>
    </source>
</evidence>
<evidence type="ECO:0000313" key="5">
    <source>
        <dbReference type="Proteomes" id="UP000316343"/>
    </source>
</evidence>
<dbReference type="EMBL" id="VHJK01000001">
    <property type="protein sequence ID" value="TRD10620.1"/>
    <property type="molecule type" value="Genomic_DNA"/>
</dbReference>
<protein>
    <recommendedName>
        <fullName evidence="3">Outer membrane protein beta-barrel domain-containing protein</fullName>
    </recommendedName>
</protein>